<organism evidence="1">
    <name type="scientific">Arundo donax</name>
    <name type="common">Giant reed</name>
    <name type="synonym">Donax arundinaceus</name>
    <dbReference type="NCBI Taxonomy" id="35708"/>
    <lineage>
        <taxon>Eukaryota</taxon>
        <taxon>Viridiplantae</taxon>
        <taxon>Streptophyta</taxon>
        <taxon>Embryophyta</taxon>
        <taxon>Tracheophyta</taxon>
        <taxon>Spermatophyta</taxon>
        <taxon>Magnoliopsida</taxon>
        <taxon>Liliopsida</taxon>
        <taxon>Poales</taxon>
        <taxon>Poaceae</taxon>
        <taxon>PACMAD clade</taxon>
        <taxon>Arundinoideae</taxon>
        <taxon>Arundineae</taxon>
        <taxon>Arundo</taxon>
    </lineage>
</organism>
<sequence>MFESIRSIRSISSFTNFIPPKESKISKFTSNLPNSMFLGTKWELNFCSTTSSQSKYSSGLDYSDQQKEVCKISA</sequence>
<name>A0A0A9B5A2_ARUDO</name>
<accession>A0A0A9B5A2</accession>
<protein>
    <submittedName>
        <fullName evidence="1">Uncharacterized protein</fullName>
    </submittedName>
</protein>
<dbReference type="AlphaFoldDB" id="A0A0A9B5A2"/>
<reference evidence="1" key="2">
    <citation type="journal article" date="2015" name="Data Brief">
        <title>Shoot transcriptome of the giant reed, Arundo donax.</title>
        <authorList>
            <person name="Barrero R.A."/>
            <person name="Guerrero F.D."/>
            <person name="Moolhuijzen P."/>
            <person name="Goolsby J.A."/>
            <person name="Tidwell J."/>
            <person name="Bellgard S.E."/>
            <person name="Bellgard M.I."/>
        </authorList>
    </citation>
    <scope>NUCLEOTIDE SEQUENCE</scope>
    <source>
        <tissue evidence="1">Shoot tissue taken approximately 20 cm above the soil surface</tissue>
    </source>
</reference>
<dbReference type="EMBL" id="GBRH01241535">
    <property type="protein sequence ID" value="JAD56360.1"/>
    <property type="molecule type" value="Transcribed_RNA"/>
</dbReference>
<evidence type="ECO:0000313" key="1">
    <source>
        <dbReference type="EMBL" id="JAD56360.1"/>
    </source>
</evidence>
<reference evidence="1" key="1">
    <citation type="submission" date="2014-09" db="EMBL/GenBank/DDBJ databases">
        <authorList>
            <person name="Magalhaes I.L.F."/>
            <person name="Oliveira U."/>
            <person name="Santos F.R."/>
            <person name="Vidigal T.H.D.A."/>
            <person name="Brescovit A.D."/>
            <person name="Santos A.J."/>
        </authorList>
    </citation>
    <scope>NUCLEOTIDE SEQUENCE</scope>
    <source>
        <tissue evidence="1">Shoot tissue taken approximately 20 cm above the soil surface</tissue>
    </source>
</reference>
<proteinExistence type="predicted"/>